<dbReference type="OrthoDB" id="446723at2759"/>
<organism evidence="3 4">
    <name type="scientific">Phanerochaete sordida</name>
    <dbReference type="NCBI Taxonomy" id="48140"/>
    <lineage>
        <taxon>Eukaryota</taxon>
        <taxon>Fungi</taxon>
        <taxon>Dikarya</taxon>
        <taxon>Basidiomycota</taxon>
        <taxon>Agaricomycotina</taxon>
        <taxon>Agaricomycetes</taxon>
        <taxon>Polyporales</taxon>
        <taxon>Phanerochaetaceae</taxon>
        <taxon>Phanerochaete</taxon>
    </lineage>
</organism>
<dbReference type="GO" id="GO:0006660">
    <property type="term" value="P:phosphatidylserine catabolic process"/>
    <property type="evidence" value="ECO:0007669"/>
    <property type="project" value="TreeGrafter"/>
</dbReference>
<dbReference type="EMBL" id="BPQB01000023">
    <property type="protein sequence ID" value="GJE91932.1"/>
    <property type="molecule type" value="Genomic_DNA"/>
</dbReference>
<dbReference type="GO" id="GO:0047372">
    <property type="term" value="F:monoacylglycerol lipase activity"/>
    <property type="evidence" value="ECO:0007669"/>
    <property type="project" value="TreeGrafter"/>
</dbReference>
<keyword evidence="1" id="KW-0472">Membrane</keyword>
<dbReference type="InterPro" id="IPR000073">
    <property type="entry name" value="AB_hydrolase_1"/>
</dbReference>
<keyword evidence="1" id="KW-1133">Transmembrane helix</keyword>
<keyword evidence="4" id="KW-1185">Reference proteome</keyword>
<feature type="transmembrane region" description="Helical" evidence="1">
    <location>
        <begin position="21"/>
        <end position="41"/>
    </location>
</feature>
<dbReference type="PANTHER" id="PTHR12277:SF194">
    <property type="entry name" value="FI04476P"/>
    <property type="match status" value="1"/>
</dbReference>
<proteinExistence type="predicted"/>
<sequence length="403" mass="44632">MSKQLKQHAKRPTARRGWISRVFGSILFVGLLYPIFIALIASPSVQKHATFKHMWKFPYFVQYDAPEKYGLAPGKTLNINITTPDNCTLGAWFVLADPFYQTLRSTSPAQLSPLTEPTVLAAITAHPTILFLHGAGGTRAASFRVADYRAYASRLHTNVLALEYRGFGESTGAPSQAGLVRDAYTAWAWLLARGARAEDVVLVGESLGTGVTAQLARRLASEGVRPRGVALLAPFASVARLVEAYRLFRLPLLRPLQSFPWGIKLLKRMVHTEFDTLAAIQEFNAPTLVAHAQNDREIPHAHSQTLIDALVEPLLPALEPGMTLTTEEALALQKQQEARSAKRGEIVKTTHVPKFGMVEEFKGLRASFVYVETFWGEHRDVGNQEGVVDEMAKLFRLGVYRSD</sequence>
<feature type="domain" description="AB hydrolase-1" evidence="2">
    <location>
        <begin position="129"/>
        <end position="340"/>
    </location>
</feature>
<gene>
    <name evidence="3" type="ORF">PsYK624_080840</name>
</gene>
<evidence type="ECO:0000313" key="4">
    <source>
        <dbReference type="Proteomes" id="UP000703269"/>
    </source>
</evidence>
<evidence type="ECO:0000256" key="1">
    <source>
        <dbReference type="SAM" id="Phobius"/>
    </source>
</evidence>
<protein>
    <submittedName>
        <fullName evidence="3">Alpha/beta-hydrolase</fullName>
    </submittedName>
</protein>
<accession>A0A9P3LFE2</accession>
<name>A0A9P3LFE2_9APHY</name>
<dbReference type="Gene3D" id="3.40.50.1820">
    <property type="entry name" value="alpha/beta hydrolase"/>
    <property type="match status" value="1"/>
</dbReference>
<dbReference type="GO" id="GO:0005789">
    <property type="term" value="C:endoplasmic reticulum membrane"/>
    <property type="evidence" value="ECO:0007669"/>
    <property type="project" value="TreeGrafter"/>
</dbReference>
<keyword evidence="1" id="KW-0812">Transmembrane</keyword>
<evidence type="ECO:0000259" key="2">
    <source>
        <dbReference type="Pfam" id="PF12697"/>
    </source>
</evidence>
<evidence type="ECO:0000313" key="3">
    <source>
        <dbReference type="EMBL" id="GJE91932.1"/>
    </source>
</evidence>
<dbReference type="PANTHER" id="PTHR12277">
    <property type="entry name" value="ALPHA/BETA HYDROLASE DOMAIN-CONTAINING PROTEIN"/>
    <property type="match status" value="1"/>
</dbReference>
<dbReference type="Pfam" id="PF12697">
    <property type="entry name" value="Abhydrolase_6"/>
    <property type="match status" value="1"/>
</dbReference>
<dbReference type="AlphaFoldDB" id="A0A9P3LFE2"/>
<dbReference type="Proteomes" id="UP000703269">
    <property type="component" value="Unassembled WGS sequence"/>
</dbReference>
<comment type="caution">
    <text evidence="3">The sequence shown here is derived from an EMBL/GenBank/DDBJ whole genome shotgun (WGS) entry which is preliminary data.</text>
</comment>
<dbReference type="GO" id="GO:0004622">
    <property type="term" value="F:phosphatidylcholine lysophospholipase activity"/>
    <property type="evidence" value="ECO:0007669"/>
    <property type="project" value="TreeGrafter"/>
</dbReference>
<dbReference type="SUPFAM" id="SSF53474">
    <property type="entry name" value="alpha/beta-Hydrolases"/>
    <property type="match status" value="1"/>
</dbReference>
<reference evidence="3 4" key="1">
    <citation type="submission" date="2021-08" db="EMBL/GenBank/DDBJ databases">
        <title>Draft Genome Sequence of Phanerochaete sordida strain YK-624.</title>
        <authorList>
            <person name="Mori T."/>
            <person name="Dohra H."/>
            <person name="Suzuki T."/>
            <person name="Kawagishi H."/>
            <person name="Hirai H."/>
        </authorList>
    </citation>
    <scope>NUCLEOTIDE SEQUENCE [LARGE SCALE GENOMIC DNA]</scope>
    <source>
        <strain evidence="3 4">YK-624</strain>
    </source>
</reference>
<dbReference type="InterPro" id="IPR029058">
    <property type="entry name" value="AB_hydrolase_fold"/>
</dbReference>
<dbReference type="GO" id="GO:0052651">
    <property type="term" value="P:monoacylglycerol catabolic process"/>
    <property type="evidence" value="ECO:0007669"/>
    <property type="project" value="TreeGrafter"/>
</dbReference>